<feature type="transmembrane region" description="Helical" evidence="1">
    <location>
        <begin position="7"/>
        <end position="26"/>
    </location>
</feature>
<keyword evidence="1" id="KW-0472">Membrane</keyword>
<organism evidence="2 3">
    <name type="scientific">Ornithinibacillus xuwenensis</name>
    <dbReference type="NCBI Taxonomy" id="3144668"/>
    <lineage>
        <taxon>Bacteria</taxon>
        <taxon>Bacillati</taxon>
        <taxon>Bacillota</taxon>
        <taxon>Bacilli</taxon>
        <taxon>Bacillales</taxon>
        <taxon>Bacillaceae</taxon>
        <taxon>Ornithinibacillus</taxon>
    </lineage>
</organism>
<evidence type="ECO:0008006" key="4">
    <source>
        <dbReference type="Google" id="ProtNLM"/>
    </source>
</evidence>
<dbReference type="EMBL" id="JBDIML010000002">
    <property type="protein sequence ID" value="MEN2767212.1"/>
    <property type="molecule type" value="Genomic_DNA"/>
</dbReference>
<evidence type="ECO:0000313" key="3">
    <source>
        <dbReference type="Proteomes" id="UP001444625"/>
    </source>
</evidence>
<evidence type="ECO:0000256" key="1">
    <source>
        <dbReference type="SAM" id="Phobius"/>
    </source>
</evidence>
<keyword evidence="1" id="KW-1133">Transmembrane helix</keyword>
<sequence>MYQRKIVSVCFGYIFGLTSALVLVSLQNQGDFILWNSLGFILETIWLPSPLLLYAIVATLLSDFITKNMIGKVRSLFAFLIHLVFGVLYGIFFPSNIFYHLFLVEINGSLFVALIVLIFFWIFDELIRFKKFTSKTLLFSSGTVLFFISIPYSTLTAMEFLKEKQLKHDYEILTHFSSNPSLTPIYTIGEFTISIEEVIPKNRKPYFDQWENKVILGDLSVLVNDQEVATLYENPIRTEWEGLGRYYGQISFISLHDNSKDKELFIVMLKNTPEKISTSSAKLEDLAYSYYQFDETGMKVTESFKFTERNHYQTFLLRNSTLSPYGPLHYYGDINYSPVFLIQSLIGVILLIYNFPFRKRYKS</sequence>
<feature type="transmembrane region" description="Helical" evidence="1">
    <location>
        <begin position="334"/>
        <end position="355"/>
    </location>
</feature>
<feature type="transmembrane region" description="Helical" evidence="1">
    <location>
        <begin position="73"/>
        <end position="92"/>
    </location>
</feature>
<feature type="transmembrane region" description="Helical" evidence="1">
    <location>
        <begin position="135"/>
        <end position="155"/>
    </location>
</feature>
<accession>A0ABU9XG03</accession>
<dbReference type="RefSeq" id="WP_345824674.1">
    <property type="nucleotide sequence ID" value="NZ_JBDIML010000002.1"/>
</dbReference>
<name>A0ABU9XG03_9BACI</name>
<keyword evidence="1" id="KW-0812">Transmembrane</keyword>
<evidence type="ECO:0000313" key="2">
    <source>
        <dbReference type="EMBL" id="MEN2767212.1"/>
    </source>
</evidence>
<keyword evidence="3" id="KW-1185">Reference proteome</keyword>
<feature type="transmembrane region" description="Helical" evidence="1">
    <location>
        <begin position="98"/>
        <end position="123"/>
    </location>
</feature>
<protein>
    <recommendedName>
        <fullName evidence="4">ResB-like domain-containing protein</fullName>
    </recommendedName>
</protein>
<comment type="caution">
    <text evidence="2">The sequence shown here is derived from an EMBL/GenBank/DDBJ whole genome shotgun (WGS) entry which is preliminary data.</text>
</comment>
<feature type="transmembrane region" description="Helical" evidence="1">
    <location>
        <begin position="38"/>
        <end position="61"/>
    </location>
</feature>
<gene>
    <name evidence="2" type="ORF">ABC228_08430</name>
</gene>
<proteinExistence type="predicted"/>
<reference evidence="2 3" key="1">
    <citation type="submission" date="2024-05" db="EMBL/GenBank/DDBJ databases">
        <authorList>
            <person name="Haq I."/>
            <person name="Ullah Z."/>
            <person name="Ahmad R."/>
            <person name="Li M."/>
            <person name="Tong Y."/>
        </authorList>
    </citation>
    <scope>NUCLEOTIDE SEQUENCE [LARGE SCALE GENOMIC DNA]</scope>
    <source>
        <strain evidence="2 3">16A2E</strain>
    </source>
</reference>
<dbReference type="Proteomes" id="UP001444625">
    <property type="component" value="Unassembled WGS sequence"/>
</dbReference>